<reference evidence="7 8" key="1">
    <citation type="journal article" date="2017" name="PLoS Biol.">
        <title>The sea cucumber genome provides insights into morphological evolution and visceral regeneration.</title>
        <authorList>
            <person name="Zhang X."/>
            <person name="Sun L."/>
            <person name="Yuan J."/>
            <person name="Sun Y."/>
            <person name="Gao Y."/>
            <person name="Zhang L."/>
            <person name="Li S."/>
            <person name="Dai H."/>
            <person name="Hamel J.F."/>
            <person name="Liu C."/>
            <person name="Yu Y."/>
            <person name="Liu S."/>
            <person name="Lin W."/>
            <person name="Guo K."/>
            <person name="Jin S."/>
            <person name="Xu P."/>
            <person name="Storey K.B."/>
            <person name="Huan P."/>
            <person name="Zhang T."/>
            <person name="Zhou Y."/>
            <person name="Zhang J."/>
            <person name="Lin C."/>
            <person name="Li X."/>
            <person name="Xing L."/>
            <person name="Huo D."/>
            <person name="Sun M."/>
            <person name="Wang L."/>
            <person name="Mercier A."/>
            <person name="Li F."/>
            <person name="Yang H."/>
            <person name="Xiang J."/>
        </authorList>
    </citation>
    <scope>NUCLEOTIDE SEQUENCE [LARGE SCALE GENOMIC DNA]</scope>
    <source>
        <strain evidence="7">Shaxun</strain>
        <tissue evidence="7">Muscle</tissue>
    </source>
</reference>
<dbReference type="SUPFAM" id="SSF57535">
    <property type="entry name" value="Complement control module/SCR domain"/>
    <property type="match status" value="1"/>
</dbReference>
<dbReference type="Gene3D" id="2.10.70.10">
    <property type="entry name" value="Complement Module, domain 1"/>
    <property type="match status" value="1"/>
</dbReference>
<dbReference type="InterPro" id="IPR035976">
    <property type="entry name" value="Sushi/SCR/CCP_sf"/>
</dbReference>
<keyword evidence="8" id="KW-1185">Reference proteome</keyword>
<evidence type="ECO:0000313" key="8">
    <source>
        <dbReference type="Proteomes" id="UP000230750"/>
    </source>
</evidence>
<keyword evidence="4" id="KW-1133">Transmembrane helix</keyword>
<feature type="region of interest" description="Disordered" evidence="3">
    <location>
        <begin position="402"/>
        <end position="433"/>
    </location>
</feature>
<feature type="region of interest" description="Disordered" evidence="3">
    <location>
        <begin position="288"/>
        <end position="318"/>
    </location>
</feature>
<evidence type="ECO:0008006" key="9">
    <source>
        <dbReference type="Google" id="ProtNLM"/>
    </source>
</evidence>
<keyword evidence="2" id="KW-0768">Sushi</keyword>
<evidence type="ECO:0000259" key="6">
    <source>
        <dbReference type="PROSITE" id="PS51212"/>
    </source>
</evidence>
<dbReference type="AlphaFoldDB" id="A0A2G8JGZ1"/>
<evidence type="ECO:0000256" key="3">
    <source>
        <dbReference type="SAM" id="MobiDB-lite"/>
    </source>
</evidence>
<dbReference type="InterPro" id="IPR000436">
    <property type="entry name" value="Sushi_SCR_CCP_dom"/>
</dbReference>
<keyword evidence="1" id="KW-1015">Disulfide bond</keyword>
<dbReference type="InterPro" id="IPR002889">
    <property type="entry name" value="WSC_carb-bd"/>
</dbReference>
<feature type="domain" description="Sushi" evidence="5">
    <location>
        <begin position="98"/>
        <end position="154"/>
    </location>
</feature>
<organism evidence="7 8">
    <name type="scientific">Stichopus japonicus</name>
    <name type="common">Sea cucumber</name>
    <dbReference type="NCBI Taxonomy" id="307972"/>
    <lineage>
        <taxon>Eukaryota</taxon>
        <taxon>Metazoa</taxon>
        <taxon>Echinodermata</taxon>
        <taxon>Eleutherozoa</taxon>
        <taxon>Echinozoa</taxon>
        <taxon>Holothuroidea</taxon>
        <taxon>Aspidochirotacea</taxon>
        <taxon>Aspidochirotida</taxon>
        <taxon>Stichopodidae</taxon>
        <taxon>Apostichopus</taxon>
    </lineage>
</organism>
<dbReference type="PROSITE" id="PS51212">
    <property type="entry name" value="WSC"/>
    <property type="match status" value="1"/>
</dbReference>
<evidence type="ECO:0000256" key="4">
    <source>
        <dbReference type="SAM" id="Phobius"/>
    </source>
</evidence>
<protein>
    <recommendedName>
        <fullName evidence="9">Sushi domain-containing protein</fullName>
    </recommendedName>
</protein>
<dbReference type="Pfam" id="PF00084">
    <property type="entry name" value="Sushi"/>
    <property type="match status" value="1"/>
</dbReference>
<keyword evidence="4" id="KW-0472">Membrane</keyword>
<feature type="domain" description="WSC" evidence="6">
    <location>
        <begin position="1"/>
        <end position="100"/>
    </location>
</feature>
<proteinExistence type="predicted"/>
<sequence length="433" mass="47831">FAVFVVCSLLLEHDNSNGKYVPTNLSPKTCSSFCDDQSNDTGTTFGLSGGNICLCIKSLDVFNDTARLDDIECKADCKRTADTDTEYCGKSGTVAQSSDCPSLSKLDNGVIHFEWDRVYLTCDEGYQLTGDNMLECNQNGDIWEWQGTPPTCKETATESDNDMRGTTEKGNTGVLVAIIITIIVIITAVVVTVIVLNRKSCTSDYRPQAPRYRPTIQRVDGDGTVDLDLEKPDATSHEATDATLNEEEHATITVDYDLSSVLPSCDAEYPLETANEDLYDTEEVQIDPGPCDQTGFDESPSYKPIDPYRPVPSPRLETTPSLLDESVKTVEEHQRISNSYVIPNASVPAAGNKAWNNIDDGDVYDWANAKGSEETTADQQEYEVQIPRRFQNMDISEIVTPKYTRVSKETSVGSDETESQDQSRMEDVYLTPI</sequence>
<accession>A0A2G8JGZ1</accession>
<dbReference type="PROSITE" id="PS50923">
    <property type="entry name" value="SUSHI"/>
    <property type="match status" value="1"/>
</dbReference>
<dbReference type="Proteomes" id="UP000230750">
    <property type="component" value="Unassembled WGS sequence"/>
</dbReference>
<gene>
    <name evidence="7" type="ORF">BSL78_28193</name>
</gene>
<feature type="transmembrane region" description="Helical" evidence="4">
    <location>
        <begin position="173"/>
        <end position="196"/>
    </location>
</feature>
<comment type="caution">
    <text evidence="7">The sequence shown here is derived from an EMBL/GenBank/DDBJ whole genome shotgun (WGS) entry which is preliminary data.</text>
</comment>
<dbReference type="EMBL" id="MRZV01002021">
    <property type="protein sequence ID" value="PIK34985.1"/>
    <property type="molecule type" value="Genomic_DNA"/>
</dbReference>
<comment type="caution">
    <text evidence="2">Lacks conserved residue(s) required for the propagation of feature annotation.</text>
</comment>
<name>A0A2G8JGZ1_STIJA</name>
<keyword evidence="4" id="KW-0812">Transmembrane</keyword>
<dbReference type="SMART" id="SM00032">
    <property type="entry name" value="CCP"/>
    <property type="match status" value="1"/>
</dbReference>
<evidence type="ECO:0000256" key="1">
    <source>
        <dbReference type="ARBA" id="ARBA00023157"/>
    </source>
</evidence>
<feature type="non-terminal residue" evidence="7">
    <location>
        <position position="1"/>
    </location>
</feature>
<evidence type="ECO:0000313" key="7">
    <source>
        <dbReference type="EMBL" id="PIK34985.1"/>
    </source>
</evidence>
<evidence type="ECO:0000259" key="5">
    <source>
        <dbReference type="PROSITE" id="PS50923"/>
    </source>
</evidence>
<evidence type="ECO:0000256" key="2">
    <source>
        <dbReference type="PROSITE-ProRule" id="PRU00302"/>
    </source>
</evidence>
<dbReference type="CDD" id="cd00033">
    <property type="entry name" value="CCP"/>
    <property type="match status" value="1"/>
</dbReference>